<reference evidence="8 9" key="1">
    <citation type="submission" date="2018-05" db="EMBL/GenBank/DDBJ databases">
        <title>Marinilabilia rubrum sp. nov., isolated from saltern sediment.</title>
        <authorList>
            <person name="Zhang R."/>
        </authorList>
    </citation>
    <scope>NUCLEOTIDE SEQUENCE [LARGE SCALE GENOMIC DNA]</scope>
    <source>
        <strain evidence="8 9">WTE16</strain>
    </source>
</reference>
<dbReference type="InterPro" id="IPR036477">
    <property type="entry name" value="Formyl_transf_N_sf"/>
</dbReference>
<evidence type="ECO:0000313" key="9">
    <source>
        <dbReference type="Proteomes" id="UP000244956"/>
    </source>
</evidence>
<dbReference type="InterPro" id="IPR004607">
    <property type="entry name" value="GART"/>
</dbReference>
<feature type="domain" description="Formyl transferase N-terminal" evidence="7">
    <location>
        <begin position="2"/>
        <end position="182"/>
    </location>
</feature>
<dbReference type="PROSITE" id="PS00373">
    <property type="entry name" value="GART"/>
    <property type="match status" value="1"/>
</dbReference>
<dbReference type="Pfam" id="PF00551">
    <property type="entry name" value="Formyl_trans_N"/>
    <property type="match status" value="1"/>
</dbReference>
<evidence type="ECO:0000313" key="8">
    <source>
        <dbReference type="EMBL" id="PWD99233.1"/>
    </source>
</evidence>
<dbReference type="SUPFAM" id="SSF53328">
    <property type="entry name" value="Formyltransferase"/>
    <property type="match status" value="1"/>
</dbReference>
<dbReference type="Proteomes" id="UP000244956">
    <property type="component" value="Unassembled WGS sequence"/>
</dbReference>
<dbReference type="PANTHER" id="PTHR43369">
    <property type="entry name" value="PHOSPHORIBOSYLGLYCINAMIDE FORMYLTRANSFERASE"/>
    <property type="match status" value="1"/>
</dbReference>
<dbReference type="EC" id="2.1.2.2" evidence="6"/>
<evidence type="ECO:0000256" key="6">
    <source>
        <dbReference type="HAMAP-Rule" id="MF_01930"/>
    </source>
</evidence>
<feature type="site" description="Raises pKa of active site His" evidence="6">
    <location>
        <position position="145"/>
    </location>
</feature>
<comment type="caution">
    <text evidence="6">Lacks conserved residue(s) required for the propagation of feature annotation.</text>
</comment>
<dbReference type="InterPro" id="IPR001555">
    <property type="entry name" value="GART_AS"/>
</dbReference>
<evidence type="ECO:0000256" key="5">
    <source>
        <dbReference type="ARBA" id="ARBA00047664"/>
    </source>
</evidence>
<protein>
    <recommendedName>
        <fullName evidence="6">Phosphoribosylglycinamide formyltransferase</fullName>
        <ecNumber evidence="6">2.1.2.2</ecNumber>
    </recommendedName>
    <alternativeName>
        <fullName evidence="6">5'-phosphoribosylglycinamide transformylase</fullName>
    </alternativeName>
    <alternativeName>
        <fullName evidence="6">GAR transformylase</fullName>
        <shortName evidence="6">GART</shortName>
    </alternativeName>
</protein>
<organism evidence="8 9">
    <name type="scientific">Marinilabilia rubra</name>
    <dbReference type="NCBI Taxonomy" id="2162893"/>
    <lineage>
        <taxon>Bacteria</taxon>
        <taxon>Pseudomonadati</taxon>
        <taxon>Bacteroidota</taxon>
        <taxon>Bacteroidia</taxon>
        <taxon>Marinilabiliales</taxon>
        <taxon>Marinilabiliaceae</taxon>
        <taxon>Marinilabilia</taxon>
    </lineage>
</organism>
<dbReference type="GO" id="GO:0006189">
    <property type="term" value="P:'de novo' IMP biosynthetic process"/>
    <property type="evidence" value="ECO:0007669"/>
    <property type="project" value="UniProtKB-UniRule"/>
</dbReference>
<dbReference type="PANTHER" id="PTHR43369:SF2">
    <property type="entry name" value="PHOSPHORIBOSYLGLYCINAMIDE FORMYLTRANSFERASE"/>
    <property type="match status" value="1"/>
</dbReference>
<keyword evidence="9" id="KW-1185">Reference proteome</keyword>
<evidence type="ECO:0000256" key="3">
    <source>
        <dbReference type="ARBA" id="ARBA00022755"/>
    </source>
</evidence>
<evidence type="ECO:0000256" key="1">
    <source>
        <dbReference type="ARBA" id="ARBA00005054"/>
    </source>
</evidence>
<keyword evidence="3 6" id="KW-0658">Purine biosynthesis</keyword>
<feature type="active site" description="Proton donor" evidence="6">
    <location>
        <position position="104"/>
    </location>
</feature>
<accession>A0A2U2B861</accession>
<dbReference type="RefSeq" id="WP_109264634.1">
    <property type="nucleotide sequence ID" value="NZ_QEWP01000008.1"/>
</dbReference>
<dbReference type="Gene3D" id="3.40.50.170">
    <property type="entry name" value="Formyl transferase, N-terminal domain"/>
    <property type="match status" value="1"/>
</dbReference>
<comment type="caution">
    <text evidence="8">The sequence shown here is derived from an EMBL/GenBank/DDBJ whole genome shotgun (WGS) entry which is preliminary data.</text>
</comment>
<gene>
    <name evidence="6" type="primary">purN</name>
    <name evidence="8" type="ORF">DDZ16_11590</name>
</gene>
<evidence type="ECO:0000256" key="2">
    <source>
        <dbReference type="ARBA" id="ARBA00022679"/>
    </source>
</evidence>
<dbReference type="OrthoDB" id="9806170at2"/>
<name>A0A2U2B861_9BACT</name>
<dbReference type="UniPathway" id="UPA00074">
    <property type="reaction ID" value="UER00126"/>
</dbReference>
<dbReference type="CDD" id="cd08645">
    <property type="entry name" value="FMT_core_GART"/>
    <property type="match status" value="1"/>
</dbReference>
<feature type="binding site" evidence="6">
    <location>
        <position position="102"/>
    </location>
    <ligand>
        <name>(6R)-10-formyltetrahydrofolate</name>
        <dbReference type="ChEBI" id="CHEBI:195366"/>
    </ligand>
</feature>
<dbReference type="HAMAP" id="MF_01930">
    <property type="entry name" value="PurN"/>
    <property type="match status" value="1"/>
</dbReference>
<proteinExistence type="inferred from homology"/>
<evidence type="ECO:0000256" key="4">
    <source>
        <dbReference type="ARBA" id="ARBA00038440"/>
    </source>
</evidence>
<comment type="pathway">
    <text evidence="1 6">Purine metabolism; IMP biosynthesis via de novo pathway; N(2)-formyl-N(1)-(5-phospho-D-ribosyl)glycinamide from N(1)-(5-phospho-D-ribosyl)glycinamide (10-formyl THF route): step 1/1.</text>
</comment>
<keyword evidence="2 6" id="KW-0808">Transferase</keyword>
<dbReference type="GO" id="GO:0005829">
    <property type="term" value="C:cytosol"/>
    <property type="evidence" value="ECO:0007669"/>
    <property type="project" value="TreeGrafter"/>
</dbReference>
<dbReference type="AlphaFoldDB" id="A0A2U2B861"/>
<dbReference type="EMBL" id="QEWP01000008">
    <property type="protein sequence ID" value="PWD99233.1"/>
    <property type="molecule type" value="Genomic_DNA"/>
</dbReference>
<comment type="function">
    <text evidence="6">Catalyzes the transfer of a formyl group from 10-formyltetrahydrofolate to 5-phospho-ribosyl-glycinamide (GAR), producing 5-phospho-ribosyl-N-formylglycinamide (FGAR) and tetrahydrofolate.</text>
</comment>
<dbReference type="InterPro" id="IPR002376">
    <property type="entry name" value="Formyl_transf_N"/>
</dbReference>
<feature type="binding site" evidence="6">
    <location>
        <begin position="12"/>
        <end position="14"/>
    </location>
    <ligand>
        <name>N(1)-(5-phospho-beta-D-ribosyl)glycinamide</name>
        <dbReference type="ChEBI" id="CHEBI:143788"/>
    </ligand>
</feature>
<evidence type="ECO:0000259" key="7">
    <source>
        <dbReference type="Pfam" id="PF00551"/>
    </source>
</evidence>
<comment type="similarity">
    <text evidence="4 6">Belongs to the GART family.</text>
</comment>
<comment type="catalytic activity">
    <reaction evidence="5 6">
        <text>N(1)-(5-phospho-beta-D-ribosyl)glycinamide + (6R)-10-formyltetrahydrofolate = N(2)-formyl-N(1)-(5-phospho-beta-D-ribosyl)glycinamide + (6S)-5,6,7,8-tetrahydrofolate + H(+)</text>
        <dbReference type="Rhea" id="RHEA:15053"/>
        <dbReference type="ChEBI" id="CHEBI:15378"/>
        <dbReference type="ChEBI" id="CHEBI:57453"/>
        <dbReference type="ChEBI" id="CHEBI:143788"/>
        <dbReference type="ChEBI" id="CHEBI:147286"/>
        <dbReference type="ChEBI" id="CHEBI:195366"/>
        <dbReference type="EC" id="2.1.2.2"/>
    </reaction>
</comment>
<sequence length="190" mass="21552">MKNIVLFASGSGSNAENISLFFKNHPDVNVSYILSNRSNAGVLDRAKKLNINAMVFDKEMFSNTDEVLNFLHRESPDLIVLAGFLWLVPKKIVEAFPDRIINIHPALLPQYGGKGMYGDRVHQAVIDNNEKESGITIHFVNEKYDDGDIIFQGRCKVEEGDTPATLAEKVHQLEYKYYPEVIRQVLNQQK</sequence>
<dbReference type="GO" id="GO:0004644">
    <property type="term" value="F:phosphoribosylglycinamide formyltransferase activity"/>
    <property type="evidence" value="ECO:0007669"/>
    <property type="project" value="UniProtKB-UniRule"/>
</dbReference>